<gene>
    <name evidence="2" type="ORF">CPB83DRAFT_899146</name>
</gene>
<reference evidence="2" key="1">
    <citation type="submission" date="2020-11" db="EMBL/GenBank/DDBJ databases">
        <authorList>
            <consortium name="DOE Joint Genome Institute"/>
            <person name="Ahrendt S."/>
            <person name="Riley R."/>
            <person name="Andreopoulos W."/>
            <person name="Labutti K."/>
            <person name="Pangilinan J."/>
            <person name="Ruiz-Duenas F.J."/>
            <person name="Barrasa J.M."/>
            <person name="Sanchez-Garcia M."/>
            <person name="Camarero S."/>
            <person name="Miyauchi S."/>
            <person name="Serrano A."/>
            <person name="Linde D."/>
            <person name="Babiker R."/>
            <person name="Drula E."/>
            <person name="Ayuso-Fernandez I."/>
            <person name="Pacheco R."/>
            <person name="Padilla G."/>
            <person name="Ferreira P."/>
            <person name="Barriuso J."/>
            <person name="Kellner H."/>
            <person name="Castanera R."/>
            <person name="Alfaro M."/>
            <person name="Ramirez L."/>
            <person name="Pisabarro A.G."/>
            <person name="Kuo A."/>
            <person name="Tritt A."/>
            <person name="Lipzen A."/>
            <person name="He G."/>
            <person name="Yan M."/>
            <person name="Ng V."/>
            <person name="Cullen D."/>
            <person name="Martin F."/>
            <person name="Rosso M.-N."/>
            <person name="Henrissat B."/>
            <person name="Hibbett D."/>
            <person name="Martinez A.T."/>
            <person name="Grigoriev I.V."/>
        </authorList>
    </citation>
    <scope>NUCLEOTIDE SEQUENCE</scope>
    <source>
        <strain evidence="2">CBS 506.95</strain>
    </source>
</reference>
<evidence type="ECO:0000256" key="1">
    <source>
        <dbReference type="SAM" id="MobiDB-lite"/>
    </source>
</evidence>
<feature type="compositionally biased region" description="Basic and acidic residues" evidence="1">
    <location>
        <begin position="176"/>
        <end position="188"/>
    </location>
</feature>
<feature type="region of interest" description="Disordered" evidence="1">
    <location>
        <begin position="95"/>
        <end position="193"/>
    </location>
</feature>
<feature type="region of interest" description="Disordered" evidence="1">
    <location>
        <begin position="228"/>
        <end position="251"/>
    </location>
</feature>
<keyword evidence="3" id="KW-1185">Reference proteome</keyword>
<dbReference type="EMBL" id="MU157927">
    <property type="protein sequence ID" value="KAF9523019.1"/>
    <property type="molecule type" value="Genomic_DNA"/>
</dbReference>
<organism evidence="2 3">
    <name type="scientific">Crepidotus variabilis</name>
    <dbReference type="NCBI Taxonomy" id="179855"/>
    <lineage>
        <taxon>Eukaryota</taxon>
        <taxon>Fungi</taxon>
        <taxon>Dikarya</taxon>
        <taxon>Basidiomycota</taxon>
        <taxon>Agaricomycotina</taxon>
        <taxon>Agaricomycetes</taxon>
        <taxon>Agaricomycetidae</taxon>
        <taxon>Agaricales</taxon>
        <taxon>Agaricineae</taxon>
        <taxon>Crepidotaceae</taxon>
        <taxon>Crepidotus</taxon>
    </lineage>
</organism>
<protein>
    <submittedName>
        <fullName evidence="2">Uncharacterized protein</fullName>
    </submittedName>
</protein>
<sequence>MSSALKYCHRCKSEDCFSKNATCPNCGHCEQEDANILPHYAIYNLGKKFDKLKLDYKYISQDELGQLCSHCAQLLLCLELYDSWKKVIPPPEFSLDVSPQPRLHFDTDGKPHRIRNPSRHSGSAPPGDNDLFVKPPADPSAQPGPGTRRTPLEDSDIRPIDSPTAVCWTNTGSSSQEDKYDGEEHTDSESDGSFLTRIETWRDTLSDVVMLPQDDPIEPRFVAAVDTPETDFSPRVDATTTNPGLLSSGLS</sequence>
<dbReference type="AlphaFoldDB" id="A0A9P6E5R7"/>
<proteinExistence type="predicted"/>
<dbReference type="Proteomes" id="UP000807306">
    <property type="component" value="Unassembled WGS sequence"/>
</dbReference>
<accession>A0A9P6E5R7</accession>
<name>A0A9P6E5R7_9AGAR</name>
<comment type="caution">
    <text evidence="2">The sequence shown here is derived from an EMBL/GenBank/DDBJ whole genome shotgun (WGS) entry which is preliminary data.</text>
</comment>
<evidence type="ECO:0000313" key="2">
    <source>
        <dbReference type="EMBL" id="KAF9523019.1"/>
    </source>
</evidence>
<feature type="compositionally biased region" description="Polar residues" evidence="1">
    <location>
        <begin position="238"/>
        <end position="251"/>
    </location>
</feature>
<evidence type="ECO:0000313" key="3">
    <source>
        <dbReference type="Proteomes" id="UP000807306"/>
    </source>
</evidence>
<feature type="compositionally biased region" description="Basic and acidic residues" evidence="1">
    <location>
        <begin position="150"/>
        <end position="159"/>
    </location>
</feature>